<dbReference type="Proteomes" id="UP001597520">
    <property type="component" value="Unassembled WGS sequence"/>
</dbReference>
<proteinExistence type="predicted"/>
<organism evidence="1 2">
    <name type="scientific">Salibacterium lacus</name>
    <dbReference type="NCBI Taxonomy" id="1898109"/>
    <lineage>
        <taxon>Bacteria</taxon>
        <taxon>Bacillati</taxon>
        <taxon>Bacillota</taxon>
        <taxon>Bacilli</taxon>
        <taxon>Bacillales</taxon>
        <taxon>Bacillaceae</taxon>
    </lineage>
</organism>
<reference evidence="2" key="1">
    <citation type="journal article" date="2019" name="Int. J. Syst. Evol. Microbiol.">
        <title>The Global Catalogue of Microorganisms (GCM) 10K type strain sequencing project: providing services to taxonomists for standard genome sequencing and annotation.</title>
        <authorList>
            <consortium name="The Broad Institute Genomics Platform"/>
            <consortium name="The Broad Institute Genome Sequencing Center for Infectious Disease"/>
            <person name="Wu L."/>
            <person name="Ma J."/>
        </authorList>
    </citation>
    <scope>NUCLEOTIDE SEQUENCE [LARGE SCALE GENOMIC DNA]</scope>
    <source>
        <strain evidence="2">KCTC 33792</strain>
    </source>
</reference>
<sequence length="51" mass="5736">MAGKGTVVITEEEYEMLREDGEFLACLEAAGVDNWDGYGEAIAMYREEEDE</sequence>
<evidence type="ECO:0000313" key="1">
    <source>
        <dbReference type="EMBL" id="MFD2704672.1"/>
    </source>
</evidence>
<name>A0ABW5T006_9BACI</name>
<accession>A0ABW5T006</accession>
<evidence type="ECO:0000313" key="2">
    <source>
        <dbReference type="Proteomes" id="UP001597520"/>
    </source>
</evidence>
<dbReference type="EMBL" id="JBHUML010000002">
    <property type="protein sequence ID" value="MFD2704672.1"/>
    <property type="molecule type" value="Genomic_DNA"/>
</dbReference>
<comment type="caution">
    <text evidence="1">The sequence shown here is derived from an EMBL/GenBank/DDBJ whole genome shotgun (WGS) entry which is preliminary data.</text>
</comment>
<dbReference type="InterPro" id="IPR058007">
    <property type="entry name" value="Gp5.9"/>
</dbReference>
<dbReference type="RefSeq" id="WP_380711949.1">
    <property type="nucleotide sequence ID" value="NZ_JBHUML010000002.1"/>
</dbReference>
<protein>
    <submittedName>
        <fullName evidence="1">Uncharacterized protein</fullName>
    </submittedName>
</protein>
<dbReference type="Pfam" id="PF25708">
    <property type="entry name" value="Phage_T7_Gp5_9"/>
    <property type="match status" value="1"/>
</dbReference>
<keyword evidence="2" id="KW-1185">Reference proteome</keyword>
<gene>
    <name evidence="1" type="ORF">ACFSUB_04280</name>
</gene>